<feature type="chain" id="PRO_5046578523" evidence="2">
    <location>
        <begin position="28"/>
        <end position="367"/>
    </location>
</feature>
<organism evidence="3 4">
    <name type="scientific">Roseateles terrae</name>
    <dbReference type="NCBI Taxonomy" id="431060"/>
    <lineage>
        <taxon>Bacteria</taxon>
        <taxon>Pseudomonadati</taxon>
        <taxon>Pseudomonadota</taxon>
        <taxon>Betaproteobacteria</taxon>
        <taxon>Burkholderiales</taxon>
        <taxon>Sphaerotilaceae</taxon>
        <taxon>Roseateles</taxon>
    </lineage>
</organism>
<keyword evidence="2" id="KW-0732">Signal</keyword>
<reference evidence="3 4" key="1">
    <citation type="submission" date="2020-08" db="EMBL/GenBank/DDBJ databases">
        <title>Genomic Encyclopedia of Type Strains, Phase III (KMG-III): the genomes of soil and plant-associated and newly described type strains.</title>
        <authorList>
            <person name="Whitman W."/>
        </authorList>
    </citation>
    <scope>NUCLEOTIDE SEQUENCE [LARGE SCALE GENOMIC DNA]</scope>
    <source>
        <strain evidence="3 4">CECT 7247</strain>
    </source>
</reference>
<accession>A0ABR6GXH4</accession>
<proteinExistence type="predicted"/>
<keyword evidence="4" id="KW-1185">Reference proteome</keyword>
<evidence type="ECO:0000256" key="2">
    <source>
        <dbReference type="SAM" id="SignalP"/>
    </source>
</evidence>
<evidence type="ECO:0000313" key="3">
    <source>
        <dbReference type="EMBL" id="MBB3196806.1"/>
    </source>
</evidence>
<gene>
    <name evidence="3" type="ORF">FHS28_004231</name>
</gene>
<comment type="caution">
    <text evidence="3">The sequence shown here is derived from an EMBL/GenBank/DDBJ whole genome shotgun (WGS) entry which is preliminary data.</text>
</comment>
<name>A0ABR6GXH4_9BURK</name>
<feature type="region of interest" description="Disordered" evidence="1">
    <location>
        <begin position="335"/>
        <end position="367"/>
    </location>
</feature>
<sequence length="367" mass="38988">MRLLAIPWIRRVTAMAMLGVATQGVHCATKDAAGAGAAVIAGTDANTNSPANAISTASVTPAPVDRITWLMPQIDATPASGNSGTAPRRVLTQTTADLLISNWGGTTQHELVMANIKRSLRMLQSAEPACMLGLLHTPDRDALAWFADTHLTPPHQFVVRASMLDKVPRNAAGEVRLERVWTERVLRGALVQGRSYGPGLDDMFRHLPTSALTSYVTPDVGGNLLAMVGLGRADYTLEYDFIVTDHLGVGGSAAELVTLPIEGHSDPIVSGVACPKTEWGRQVAMRANEVLAMPSSRRLLKEELLSRLTPNARARYGSRIEAFYARPMPMMAAGTAAAPAMPPAASGAAGRDRVSPRSPSPPSPVPR</sequence>
<feature type="compositionally biased region" description="Pro residues" evidence="1">
    <location>
        <begin position="358"/>
        <end position="367"/>
    </location>
</feature>
<protein>
    <submittedName>
        <fullName evidence="3">Uncharacterized protein (TIGR02285 family)</fullName>
    </submittedName>
</protein>
<dbReference type="Proteomes" id="UP000574369">
    <property type="component" value="Unassembled WGS sequence"/>
</dbReference>
<dbReference type="RefSeq" id="WP_184295339.1">
    <property type="nucleotide sequence ID" value="NZ_JACHXO010000009.1"/>
</dbReference>
<dbReference type="EMBL" id="JACHXO010000009">
    <property type="protein sequence ID" value="MBB3196806.1"/>
    <property type="molecule type" value="Genomic_DNA"/>
</dbReference>
<dbReference type="InterPro" id="IPR011972">
    <property type="entry name" value="CHP02285"/>
</dbReference>
<feature type="signal peptide" evidence="2">
    <location>
        <begin position="1"/>
        <end position="27"/>
    </location>
</feature>
<evidence type="ECO:0000256" key="1">
    <source>
        <dbReference type="SAM" id="MobiDB-lite"/>
    </source>
</evidence>
<dbReference type="NCBIfam" id="TIGR02285">
    <property type="entry name" value="TIGR02285 family protein"/>
    <property type="match status" value="1"/>
</dbReference>
<feature type="compositionally biased region" description="Low complexity" evidence="1">
    <location>
        <begin position="335"/>
        <end position="349"/>
    </location>
</feature>
<evidence type="ECO:0000313" key="4">
    <source>
        <dbReference type="Proteomes" id="UP000574369"/>
    </source>
</evidence>